<dbReference type="Proteomes" id="UP000765509">
    <property type="component" value="Unassembled WGS sequence"/>
</dbReference>
<organism evidence="1 2">
    <name type="scientific">Austropuccinia psidii MF-1</name>
    <dbReference type="NCBI Taxonomy" id="1389203"/>
    <lineage>
        <taxon>Eukaryota</taxon>
        <taxon>Fungi</taxon>
        <taxon>Dikarya</taxon>
        <taxon>Basidiomycota</taxon>
        <taxon>Pucciniomycotina</taxon>
        <taxon>Pucciniomycetes</taxon>
        <taxon>Pucciniales</taxon>
        <taxon>Sphaerophragmiaceae</taxon>
        <taxon>Austropuccinia</taxon>
    </lineage>
</organism>
<keyword evidence="2" id="KW-1185">Reference proteome</keyword>
<evidence type="ECO:0000313" key="1">
    <source>
        <dbReference type="EMBL" id="MBW0544349.1"/>
    </source>
</evidence>
<dbReference type="AlphaFoldDB" id="A0A9Q3FSE5"/>
<comment type="caution">
    <text evidence="1">The sequence shown here is derived from an EMBL/GenBank/DDBJ whole genome shotgun (WGS) entry which is preliminary data.</text>
</comment>
<gene>
    <name evidence="1" type="ORF">O181_084064</name>
</gene>
<reference evidence="1" key="1">
    <citation type="submission" date="2021-03" db="EMBL/GenBank/DDBJ databases">
        <title>Draft genome sequence of rust myrtle Austropuccinia psidii MF-1, a brazilian biotype.</title>
        <authorList>
            <person name="Quecine M.C."/>
            <person name="Pachon D.M.R."/>
            <person name="Bonatelli M.L."/>
            <person name="Correr F.H."/>
            <person name="Franceschini L.M."/>
            <person name="Leite T.F."/>
            <person name="Margarido G.R.A."/>
            <person name="Almeida C.A."/>
            <person name="Ferrarezi J.A."/>
            <person name="Labate C.A."/>
        </authorList>
    </citation>
    <scope>NUCLEOTIDE SEQUENCE</scope>
    <source>
        <strain evidence="1">MF-1</strain>
    </source>
</reference>
<sequence>MHYCKIIQELGAHSEDGSVEGKNFRVIRKLPYCSLKANILFRRLDASMEDYDKSLGKKSHQSTRVLPKIPNETTCPPPKGLPINFYSVKWLKVLPNIQNKRMIDL</sequence>
<name>A0A9Q3FSE5_9BASI</name>
<protein>
    <submittedName>
        <fullName evidence="1">Uncharacterized protein</fullName>
    </submittedName>
</protein>
<dbReference type="EMBL" id="AVOT02049177">
    <property type="protein sequence ID" value="MBW0544349.1"/>
    <property type="molecule type" value="Genomic_DNA"/>
</dbReference>
<proteinExistence type="predicted"/>
<accession>A0A9Q3FSE5</accession>
<evidence type="ECO:0000313" key="2">
    <source>
        <dbReference type="Proteomes" id="UP000765509"/>
    </source>
</evidence>